<dbReference type="SUPFAM" id="SSF53335">
    <property type="entry name" value="S-adenosyl-L-methionine-dependent methyltransferases"/>
    <property type="match status" value="1"/>
</dbReference>
<protein>
    <recommendedName>
        <fullName evidence="2">Methyltransferase domain-containing protein</fullName>
    </recommendedName>
</protein>
<sequence>HEGKSQEKERWEDAFEKINTKTGRTILDIGTGTGFVPLTISKFLNEKDTLICSDVSKKMLSIVEKKLKSSKFQLELKIIKERSGNLNFKKIDLKEKMVDYLLKRKVQDKNKGKKILQEAIKNLNLPRKGLYRFIDKKNT</sequence>
<evidence type="ECO:0008006" key="2">
    <source>
        <dbReference type="Google" id="ProtNLM"/>
    </source>
</evidence>
<evidence type="ECO:0000313" key="1">
    <source>
        <dbReference type="EMBL" id="KKL09512.1"/>
    </source>
</evidence>
<accession>A0A0F9B6T3</accession>
<gene>
    <name evidence="1" type="ORF">LCGC14_2565130</name>
</gene>
<feature type="non-terminal residue" evidence="1">
    <location>
        <position position="1"/>
    </location>
</feature>
<proteinExistence type="predicted"/>
<comment type="caution">
    <text evidence="1">The sequence shown here is derived from an EMBL/GenBank/DDBJ whole genome shotgun (WGS) entry which is preliminary data.</text>
</comment>
<dbReference type="Gene3D" id="3.40.50.150">
    <property type="entry name" value="Vaccinia Virus protein VP39"/>
    <property type="match status" value="1"/>
</dbReference>
<dbReference type="Pfam" id="PF01209">
    <property type="entry name" value="Ubie_methyltran"/>
    <property type="match status" value="1"/>
</dbReference>
<organism evidence="1">
    <name type="scientific">marine sediment metagenome</name>
    <dbReference type="NCBI Taxonomy" id="412755"/>
    <lineage>
        <taxon>unclassified sequences</taxon>
        <taxon>metagenomes</taxon>
        <taxon>ecological metagenomes</taxon>
    </lineage>
</organism>
<dbReference type="InterPro" id="IPR029063">
    <property type="entry name" value="SAM-dependent_MTases_sf"/>
</dbReference>
<dbReference type="EMBL" id="LAZR01042448">
    <property type="protein sequence ID" value="KKL09512.1"/>
    <property type="molecule type" value="Genomic_DNA"/>
</dbReference>
<name>A0A0F9B6T3_9ZZZZ</name>
<reference evidence="1" key="1">
    <citation type="journal article" date="2015" name="Nature">
        <title>Complex archaea that bridge the gap between prokaryotes and eukaryotes.</title>
        <authorList>
            <person name="Spang A."/>
            <person name="Saw J.H."/>
            <person name="Jorgensen S.L."/>
            <person name="Zaremba-Niedzwiedzka K."/>
            <person name="Martijn J."/>
            <person name="Lind A.E."/>
            <person name="van Eijk R."/>
            <person name="Schleper C."/>
            <person name="Guy L."/>
            <person name="Ettema T.J."/>
        </authorList>
    </citation>
    <scope>NUCLEOTIDE SEQUENCE</scope>
</reference>
<dbReference type="AlphaFoldDB" id="A0A0F9B6T3"/>